<evidence type="ECO:0000256" key="2">
    <source>
        <dbReference type="ARBA" id="ARBA00023015"/>
    </source>
</evidence>
<dbReference type="Gene3D" id="3.40.190.10">
    <property type="entry name" value="Periplasmic binding protein-like II"/>
    <property type="match status" value="2"/>
</dbReference>
<name>A0A484NX77_9ZZZZ</name>
<evidence type="ECO:0000256" key="3">
    <source>
        <dbReference type="ARBA" id="ARBA00023125"/>
    </source>
</evidence>
<sequence>MALNIKYRPLKAFLLAVQTKSFTHAASLLGVTQPSFTALIADLESVLEVKLFERTTRQISLTAAGVEFRDRIERPMADLEEAYRSMQDLASVRRGAVVIGALPSTSLTLVPPALGALRQQHPKLQIRVVEAHNDELIAMLRTNQIEFALATLLSDAPDLKFSPLVADAFFAVYPSRHAVGQLRSLHWEDLTPLDLVLLAQGSSARHQFDRAVISDKAATGLRYDVTHMTTAVRLVSQGLGVAVLPRLALPSLGLGSLRSRPIEDESARRTIGVLHRQDRLLSPAAQALVDTLRHVAVEIEQALPPLAQRAAARNK</sequence>
<dbReference type="PANTHER" id="PTHR30419">
    <property type="entry name" value="HTH-TYPE TRANSCRIPTIONAL REGULATOR YBHD"/>
    <property type="match status" value="1"/>
</dbReference>
<protein>
    <submittedName>
        <fullName evidence="6">Transcriptional regulator, LysR family</fullName>
    </submittedName>
</protein>
<proteinExistence type="inferred from homology"/>
<dbReference type="Pfam" id="PF03466">
    <property type="entry name" value="LysR_substrate"/>
    <property type="match status" value="1"/>
</dbReference>
<evidence type="ECO:0000256" key="4">
    <source>
        <dbReference type="ARBA" id="ARBA00023163"/>
    </source>
</evidence>
<dbReference type="InterPro" id="IPR005119">
    <property type="entry name" value="LysR_subst-bd"/>
</dbReference>
<dbReference type="PANTHER" id="PTHR30419:SF8">
    <property type="entry name" value="NITROGEN ASSIMILATION TRANSCRIPTIONAL ACTIVATOR-RELATED"/>
    <property type="match status" value="1"/>
</dbReference>
<dbReference type="Pfam" id="PF00126">
    <property type="entry name" value="HTH_1"/>
    <property type="match status" value="1"/>
</dbReference>
<dbReference type="SUPFAM" id="SSF46785">
    <property type="entry name" value="Winged helix' DNA-binding domain"/>
    <property type="match status" value="1"/>
</dbReference>
<dbReference type="SUPFAM" id="SSF53850">
    <property type="entry name" value="Periplasmic binding protein-like II"/>
    <property type="match status" value="1"/>
</dbReference>
<dbReference type="AlphaFoldDB" id="A0A484NX77"/>
<organism evidence="6">
    <name type="scientific">plant metagenome</name>
    <dbReference type="NCBI Taxonomy" id="1297885"/>
    <lineage>
        <taxon>unclassified sequences</taxon>
        <taxon>metagenomes</taxon>
        <taxon>organismal metagenomes</taxon>
    </lineage>
</organism>
<comment type="similarity">
    <text evidence="1">Belongs to the LysR transcriptional regulatory family.</text>
</comment>
<dbReference type="GO" id="GO:0003700">
    <property type="term" value="F:DNA-binding transcription factor activity"/>
    <property type="evidence" value="ECO:0007669"/>
    <property type="project" value="InterPro"/>
</dbReference>
<evidence type="ECO:0000313" key="6">
    <source>
        <dbReference type="EMBL" id="VFR16797.1"/>
    </source>
</evidence>
<dbReference type="EMBL" id="CAADHY010000007">
    <property type="protein sequence ID" value="VFR16797.1"/>
    <property type="molecule type" value="Genomic_DNA"/>
</dbReference>
<dbReference type="InterPro" id="IPR000847">
    <property type="entry name" value="LysR_HTH_N"/>
</dbReference>
<evidence type="ECO:0000259" key="5">
    <source>
        <dbReference type="PROSITE" id="PS50931"/>
    </source>
</evidence>
<evidence type="ECO:0000256" key="1">
    <source>
        <dbReference type="ARBA" id="ARBA00009437"/>
    </source>
</evidence>
<gene>
    <name evidence="6" type="ORF">AMP9_3540</name>
</gene>
<dbReference type="CDD" id="cd08440">
    <property type="entry name" value="PBP2_LTTR_like_4"/>
    <property type="match status" value="1"/>
</dbReference>
<dbReference type="GO" id="GO:0003677">
    <property type="term" value="F:DNA binding"/>
    <property type="evidence" value="ECO:0007669"/>
    <property type="project" value="UniProtKB-KW"/>
</dbReference>
<keyword evidence="4" id="KW-0804">Transcription</keyword>
<dbReference type="InterPro" id="IPR036388">
    <property type="entry name" value="WH-like_DNA-bd_sf"/>
</dbReference>
<dbReference type="InterPro" id="IPR050950">
    <property type="entry name" value="HTH-type_LysR_regulators"/>
</dbReference>
<keyword evidence="2" id="KW-0805">Transcription regulation</keyword>
<dbReference type="PRINTS" id="PR00039">
    <property type="entry name" value="HTHLYSR"/>
</dbReference>
<dbReference type="GO" id="GO:0005829">
    <property type="term" value="C:cytosol"/>
    <property type="evidence" value="ECO:0007669"/>
    <property type="project" value="TreeGrafter"/>
</dbReference>
<dbReference type="PROSITE" id="PS50931">
    <property type="entry name" value="HTH_LYSR"/>
    <property type="match status" value="1"/>
</dbReference>
<dbReference type="InterPro" id="IPR036390">
    <property type="entry name" value="WH_DNA-bd_sf"/>
</dbReference>
<feature type="domain" description="HTH lysR-type" evidence="5">
    <location>
        <begin position="5"/>
        <end position="62"/>
    </location>
</feature>
<reference evidence="6" key="1">
    <citation type="submission" date="2019-03" db="EMBL/GenBank/DDBJ databases">
        <authorList>
            <person name="Danneels B."/>
        </authorList>
    </citation>
    <scope>NUCLEOTIDE SEQUENCE</scope>
</reference>
<accession>A0A484NX77</accession>
<dbReference type="Gene3D" id="1.10.10.10">
    <property type="entry name" value="Winged helix-like DNA-binding domain superfamily/Winged helix DNA-binding domain"/>
    <property type="match status" value="1"/>
</dbReference>
<keyword evidence="3" id="KW-0238">DNA-binding</keyword>